<evidence type="ECO:0000256" key="6">
    <source>
        <dbReference type="ARBA" id="ARBA00022553"/>
    </source>
</evidence>
<keyword evidence="8 16" id="KW-0812">Transmembrane</keyword>
<feature type="compositionally biased region" description="Basic and acidic residues" evidence="15">
    <location>
        <begin position="129"/>
        <end position="145"/>
    </location>
</feature>
<dbReference type="InterPro" id="IPR050980">
    <property type="entry name" value="2C_sensor_his_kinase"/>
</dbReference>
<evidence type="ECO:0000256" key="9">
    <source>
        <dbReference type="ARBA" id="ARBA00022741"/>
    </source>
</evidence>
<evidence type="ECO:0000259" key="17">
    <source>
        <dbReference type="PROSITE" id="PS50109"/>
    </source>
</evidence>
<dbReference type="EC" id="2.7.13.3" evidence="3"/>
<accession>A0A0R0A7R6</accession>
<dbReference type="OrthoDB" id="9804645at2"/>
<feature type="transmembrane region" description="Helical" evidence="16">
    <location>
        <begin position="240"/>
        <end position="260"/>
    </location>
</feature>
<dbReference type="Pfam" id="PF00672">
    <property type="entry name" value="HAMP"/>
    <property type="match status" value="1"/>
</dbReference>
<keyword evidence="6" id="KW-0597">Phosphoprotein</keyword>
<dbReference type="SUPFAM" id="SSF55874">
    <property type="entry name" value="ATPase domain of HSP90 chaperone/DNA topoisomerase II/histidine kinase"/>
    <property type="match status" value="1"/>
</dbReference>
<keyword evidence="10 19" id="KW-0418">Kinase</keyword>
<evidence type="ECO:0000256" key="15">
    <source>
        <dbReference type="SAM" id="MobiDB-lite"/>
    </source>
</evidence>
<evidence type="ECO:0000256" key="7">
    <source>
        <dbReference type="ARBA" id="ARBA00022679"/>
    </source>
</evidence>
<keyword evidence="20" id="KW-1185">Reference proteome</keyword>
<dbReference type="InterPro" id="IPR005467">
    <property type="entry name" value="His_kinase_dom"/>
</dbReference>
<feature type="domain" description="Histidine kinase" evidence="17">
    <location>
        <begin position="322"/>
        <end position="520"/>
    </location>
</feature>
<reference evidence="19 20" key="1">
    <citation type="submission" date="2015-10" db="EMBL/GenBank/DDBJ databases">
        <title>Genome sequencing and analysis of members of genus Stenotrophomonas.</title>
        <authorList>
            <person name="Patil P.P."/>
            <person name="Midha S."/>
            <person name="Patil P.B."/>
        </authorList>
    </citation>
    <scope>NUCLEOTIDE SEQUENCE [LARGE SCALE GENOMIC DNA]</scope>
    <source>
        <strain evidence="19 20">JCM 16536</strain>
    </source>
</reference>
<dbReference type="InterPro" id="IPR003660">
    <property type="entry name" value="HAMP_dom"/>
</dbReference>
<dbReference type="PANTHER" id="PTHR44936:SF5">
    <property type="entry name" value="SENSOR HISTIDINE KINASE ENVZ"/>
    <property type="match status" value="1"/>
</dbReference>
<keyword evidence="11" id="KW-0067">ATP-binding</keyword>
<dbReference type="SUPFAM" id="SSF47384">
    <property type="entry name" value="Homodimeric domain of signal transducing histidine kinase"/>
    <property type="match status" value="1"/>
</dbReference>
<dbReference type="GO" id="GO:0000155">
    <property type="term" value="F:phosphorelay sensor kinase activity"/>
    <property type="evidence" value="ECO:0007669"/>
    <property type="project" value="InterPro"/>
</dbReference>
<keyword evidence="4" id="KW-1003">Cell membrane</keyword>
<evidence type="ECO:0000256" key="12">
    <source>
        <dbReference type="ARBA" id="ARBA00022989"/>
    </source>
</evidence>
<dbReference type="GO" id="GO:0005524">
    <property type="term" value="F:ATP binding"/>
    <property type="evidence" value="ECO:0007669"/>
    <property type="project" value="UniProtKB-KW"/>
</dbReference>
<dbReference type="PROSITE" id="PS50109">
    <property type="entry name" value="HIS_KIN"/>
    <property type="match status" value="1"/>
</dbReference>
<dbReference type="CDD" id="cd06225">
    <property type="entry name" value="HAMP"/>
    <property type="match status" value="1"/>
</dbReference>
<keyword evidence="14 16" id="KW-0472">Membrane</keyword>
<proteinExistence type="predicted"/>
<evidence type="ECO:0000256" key="8">
    <source>
        <dbReference type="ARBA" id="ARBA00022692"/>
    </source>
</evidence>
<dbReference type="InterPro" id="IPR004358">
    <property type="entry name" value="Sig_transdc_His_kin-like_C"/>
</dbReference>
<dbReference type="PRINTS" id="PR00344">
    <property type="entry name" value="BCTRLSENSOR"/>
</dbReference>
<dbReference type="SMART" id="SM00388">
    <property type="entry name" value="HisKA"/>
    <property type="match status" value="1"/>
</dbReference>
<feature type="domain" description="HAMP" evidence="18">
    <location>
        <begin position="262"/>
        <end position="314"/>
    </location>
</feature>
<evidence type="ECO:0000256" key="2">
    <source>
        <dbReference type="ARBA" id="ARBA00004429"/>
    </source>
</evidence>
<organism evidence="19 20">
    <name type="scientific">Stenotrophomonas panacihumi</name>
    <dbReference type="NCBI Taxonomy" id="676599"/>
    <lineage>
        <taxon>Bacteria</taxon>
        <taxon>Pseudomonadati</taxon>
        <taxon>Pseudomonadota</taxon>
        <taxon>Gammaproteobacteria</taxon>
        <taxon>Lysobacterales</taxon>
        <taxon>Lysobacteraceae</taxon>
        <taxon>Stenotrophomonas</taxon>
    </lineage>
</organism>
<dbReference type="STRING" id="676599.ARC20_11965"/>
<evidence type="ECO:0000256" key="5">
    <source>
        <dbReference type="ARBA" id="ARBA00022519"/>
    </source>
</evidence>
<dbReference type="CDD" id="cd00082">
    <property type="entry name" value="HisKA"/>
    <property type="match status" value="1"/>
</dbReference>
<evidence type="ECO:0000256" key="3">
    <source>
        <dbReference type="ARBA" id="ARBA00012438"/>
    </source>
</evidence>
<dbReference type="SMART" id="SM00304">
    <property type="entry name" value="HAMP"/>
    <property type="match status" value="1"/>
</dbReference>
<dbReference type="InterPro" id="IPR003661">
    <property type="entry name" value="HisK_dim/P_dom"/>
</dbReference>
<comment type="subcellular location">
    <subcellularLocation>
        <location evidence="2">Cell inner membrane</location>
        <topology evidence="2">Multi-pass membrane protein</topology>
    </subcellularLocation>
</comment>
<dbReference type="Pfam" id="PF02518">
    <property type="entry name" value="HATPase_c"/>
    <property type="match status" value="1"/>
</dbReference>
<evidence type="ECO:0000259" key="18">
    <source>
        <dbReference type="PROSITE" id="PS50885"/>
    </source>
</evidence>
<dbReference type="PROSITE" id="PS50885">
    <property type="entry name" value="HAMP"/>
    <property type="match status" value="1"/>
</dbReference>
<keyword evidence="9" id="KW-0547">Nucleotide-binding</keyword>
<evidence type="ECO:0000256" key="10">
    <source>
        <dbReference type="ARBA" id="ARBA00022777"/>
    </source>
</evidence>
<dbReference type="GO" id="GO:0005886">
    <property type="term" value="C:plasma membrane"/>
    <property type="evidence" value="ECO:0007669"/>
    <property type="project" value="UniProtKB-SubCell"/>
</dbReference>
<dbReference type="Gene3D" id="1.10.287.130">
    <property type="match status" value="1"/>
</dbReference>
<dbReference type="InterPro" id="IPR036890">
    <property type="entry name" value="HATPase_C_sf"/>
</dbReference>
<evidence type="ECO:0000313" key="20">
    <source>
        <dbReference type="Proteomes" id="UP000051802"/>
    </source>
</evidence>
<dbReference type="PANTHER" id="PTHR44936">
    <property type="entry name" value="SENSOR PROTEIN CREC"/>
    <property type="match status" value="1"/>
</dbReference>
<evidence type="ECO:0000256" key="16">
    <source>
        <dbReference type="SAM" id="Phobius"/>
    </source>
</evidence>
<gene>
    <name evidence="19" type="ORF">ARC20_11965</name>
</gene>
<evidence type="ECO:0000256" key="14">
    <source>
        <dbReference type="ARBA" id="ARBA00023136"/>
    </source>
</evidence>
<dbReference type="Gene3D" id="3.30.565.10">
    <property type="entry name" value="Histidine kinase-like ATPase, C-terminal domain"/>
    <property type="match status" value="1"/>
</dbReference>
<evidence type="ECO:0000256" key="13">
    <source>
        <dbReference type="ARBA" id="ARBA00023012"/>
    </source>
</evidence>
<evidence type="ECO:0000256" key="11">
    <source>
        <dbReference type="ARBA" id="ARBA00022840"/>
    </source>
</evidence>
<feature type="compositionally biased region" description="Pro residues" evidence="15">
    <location>
        <begin position="157"/>
        <end position="174"/>
    </location>
</feature>
<dbReference type="RefSeq" id="WP_057647319.1">
    <property type="nucleotide sequence ID" value="NZ_LLXU01000092.1"/>
</dbReference>
<dbReference type="InterPro" id="IPR036097">
    <property type="entry name" value="HisK_dim/P_sf"/>
</dbReference>
<dbReference type="AlphaFoldDB" id="A0A0R0A7R6"/>
<keyword evidence="7" id="KW-0808">Transferase</keyword>
<dbReference type="InterPro" id="IPR003594">
    <property type="entry name" value="HATPase_dom"/>
</dbReference>
<comment type="catalytic activity">
    <reaction evidence="1">
        <text>ATP + protein L-histidine = ADP + protein N-phospho-L-histidine.</text>
        <dbReference type="EC" id="2.7.13.3"/>
    </reaction>
</comment>
<evidence type="ECO:0000256" key="4">
    <source>
        <dbReference type="ARBA" id="ARBA00022475"/>
    </source>
</evidence>
<evidence type="ECO:0000256" key="1">
    <source>
        <dbReference type="ARBA" id="ARBA00000085"/>
    </source>
</evidence>
<feature type="region of interest" description="Disordered" evidence="15">
    <location>
        <begin position="115"/>
        <end position="174"/>
    </location>
</feature>
<protein>
    <recommendedName>
        <fullName evidence="3">histidine kinase</fullName>
        <ecNumber evidence="3">2.7.13.3</ecNumber>
    </recommendedName>
</protein>
<comment type="caution">
    <text evidence="19">The sequence shown here is derived from an EMBL/GenBank/DDBJ whole genome shotgun (WGS) entry which is preliminary data.</text>
</comment>
<dbReference type="EMBL" id="LLXU01000092">
    <property type="protein sequence ID" value="KRG40949.1"/>
    <property type="molecule type" value="Genomic_DNA"/>
</dbReference>
<dbReference type="SMART" id="SM00387">
    <property type="entry name" value="HATPase_c"/>
    <property type="match status" value="1"/>
</dbReference>
<dbReference type="CDD" id="cd00075">
    <property type="entry name" value="HATPase"/>
    <property type="match status" value="1"/>
</dbReference>
<dbReference type="Proteomes" id="UP000051802">
    <property type="component" value="Unassembled WGS sequence"/>
</dbReference>
<name>A0A0R0A7R6_9GAMM</name>
<keyword evidence="13" id="KW-0902">Two-component regulatory system</keyword>
<keyword evidence="12 16" id="KW-1133">Transmembrane helix</keyword>
<keyword evidence="5" id="KW-0997">Cell inner membrane</keyword>
<evidence type="ECO:0000313" key="19">
    <source>
        <dbReference type="EMBL" id="KRG40949.1"/>
    </source>
</evidence>
<sequence>MSTPRPRRRLSIFARTFLLLAGALLFAQGLGVALLVLRTPIFDAPAHPPEVIALLSTRMPAADAKLQVHEQPTMPVPEPHQHREPRIEAVMARWMGVPADNVRFYTSVAPFGEGGAMPPQMQRGAPPFARRDDTAGSADAAKDAAEAVEFADRVGLPDPPSPEDLPGPPPMPMPPPQFDGRFDAPGGGFDGNGPWRHGPGFDFMAGKNQLDGFTAAARQADGHWRVVTSPGRRLSGAFKLQVVLLFGAGLLLMLPLAWWFSRALSAPIRRFSEAADRLGRHPDTAPLPPQGPTELAQAVDSFNTMQARLNRMVHERTQMVAAIAHDLRTPLARLAFRMESAPEPLRERVLGDIDEMKTMITAALDFIRNAQRAGPRSKLDFRLLAEGVVDDLADTGADARVLPGESVLVEGDPMALRRMIANLCENALKYGGNARLSLHREDGHCVLWVDDDGPGIDPAQRDQLLLPFVRGESSRNRDTGGIGLGLAVANGIATAHGGELSLDNRPEGGLRASVRLPCLPATSSQ</sequence>